<sequence>MVSQVNAREKFDHQINPGFIIGLERLREGLEWFYGCNNFTVFGDIMQLTVRVYILQPENLVESLQQERFIRQEPLEVIPKAVLDSIRANGWYQIQPFDRRLFN</sequence>
<reference evidence="1 2" key="1">
    <citation type="submission" date="2020-05" db="EMBL/GenBank/DDBJ databases">
        <title>Identification and distribution of gene clusters putatively required for synthesis of sphingolipid metabolism inhibitors in phylogenetically diverse species of the filamentous fungus Fusarium.</title>
        <authorList>
            <person name="Kim H.-S."/>
            <person name="Busman M."/>
            <person name="Brown D.W."/>
            <person name="Divon H."/>
            <person name="Uhlig S."/>
            <person name="Proctor R.H."/>
        </authorList>
    </citation>
    <scope>NUCLEOTIDE SEQUENCE [LARGE SCALE GENOMIC DNA]</scope>
    <source>
        <strain evidence="1 2">NRRL 20693</strain>
    </source>
</reference>
<name>A0A8H5TUP3_FUSHE</name>
<protein>
    <submittedName>
        <fullName evidence="1">Uncharacterized protein</fullName>
    </submittedName>
</protein>
<dbReference type="OrthoDB" id="5009744at2759"/>
<keyword evidence="2" id="KW-1185">Reference proteome</keyword>
<dbReference type="Proteomes" id="UP000567885">
    <property type="component" value="Unassembled WGS sequence"/>
</dbReference>
<evidence type="ECO:0000313" key="2">
    <source>
        <dbReference type="Proteomes" id="UP000567885"/>
    </source>
</evidence>
<organism evidence="1 2">
    <name type="scientific">Fusarium heterosporum</name>
    <dbReference type="NCBI Taxonomy" id="42747"/>
    <lineage>
        <taxon>Eukaryota</taxon>
        <taxon>Fungi</taxon>
        <taxon>Dikarya</taxon>
        <taxon>Ascomycota</taxon>
        <taxon>Pezizomycotina</taxon>
        <taxon>Sordariomycetes</taxon>
        <taxon>Hypocreomycetidae</taxon>
        <taxon>Hypocreales</taxon>
        <taxon>Nectriaceae</taxon>
        <taxon>Fusarium</taxon>
        <taxon>Fusarium heterosporum species complex</taxon>
    </lineage>
</organism>
<dbReference type="AlphaFoldDB" id="A0A8H5TUP3"/>
<gene>
    <name evidence="1" type="ORF">FHETE_2443</name>
</gene>
<proteinExistence type="predicted"/>
<comment type="caution">
    <text evidence="1">The sequence shown here is derived from an EMBL/GenBank/DDBJ whole genome shotgun (WGS) entry which is preliminary data.</text>
</comment>
<dbReference type="EMBL" id="JAAGWQ010000037">
    <property type="protein sequence ID" value="KAF5675840.1"/>
    <property type="molecule type" value="Genomic_DNA"/>
</dbReference>
<accession>A0A8H5TUP3</accession>
<evidence type="ECO:0000313" key="1">
    <source>
        <dbReference type="EMBL" id="KAF5675840.1"/>
    </source>
</evidence>